<protein>
    <submittedName>
        <fullName evidence="3">FHA domain-containing protein</fullName>
    </submittedName>
</protein>
<proteinExistence type="predicted"/>
<feature type="domain" description="FHA" evidence="2">
    <location>
        <begin position="88"/>
        <end position="138"/>
    </location>
</feature>
<dbReference type="AlphaFoldDB" id="A0A9D1T6M5"/>
<organism evidence="3 4">
    <name type="scientific">Candidatus Pullilachnospira stercoravium</name>
    <dbReference type="NCBI Taxonomy" id="2840913"/>
    <lineage>
        <taxon>Bacteria</taxon>
        <taxon>Bacillati</taxon>
        <taxon>Bacillota</taxon>
        <taxon>Clostridia</taxon>
        <taxon>Lachnospirales</taxon>
        <taxon>Lachnospiraceae</taxon>
        <taxon>Lachnospiraceae incertae sedis</taxon>
        <taxon>Candidatus Pullilachnospira</taxon>
    </lineage>
</organism>
<feature type="signal peptide" evidence="1">
    <location>
        <begin position="1"/>
        <end position="21"/>
    </location>
</feature>
<sequence length="175" mass="19491">MTTVIIVIAILAALASGIAAAAAWAVRRQEKKRYYEAAKKIIQEEYLNSAIRNPENGSWAAGIWKTMVYLKAEGEKHGGFVFDPEDQVRIGRNRSGNEICLPDVRVSGEHCRLFLYEGYVFAEDLGSSNGTFIRHRRGKIQQLSGTPQQMFSGDRLYVGDTCLKLVIFQCNAAAM</sequence>
<evidence type="ECO:0000256" key="1">
    <source>
        <dbReference type="SAM" id="SignalP"/>
    </source>
</evidence>
<dbReference type="EMBL" id="DVON01000122">
    <property type="protein sequence ID" value="HIV12613.1"/>
    <property type="molecule type" value="Genomic_DNA"/>
</dbReference>
<reference evidence="3" key="2">
    <citation type="journal article" date="2021" name="PeerJ">
        <title>Extensive microbial diversity within the chicken gut microbiome revealed by metagenomics and culture.</title>
        <authorList>
            <person name="Gilroy R."/>
            <person name="Ravi A."/>
            <person name="Getino M."/>
            <person name="Pursley I."/>
            <person name="Horton D.L."/>
            <person name="Alikhan N.F."/>
            <person name="Baker D."/>
            <person name="Gharbi K."/>
            <person name="Hall N."/>
            <person name="Watson M."/>
            <person name="Adriaenssens E.M."/>
            <person name="Foster-Nyarko E."/>
            <person name="Jarju S."/>
            <person name="Secka A."/>
            <person name="Antonio M."/>
            <person name="Oren A."/>
            <person name="Chaudhuri R.R."/>
            <person name="La Ragione R."/>
            <person name="Hildebrand F."/>
            <person name="Pallen M.J."/>
        </authorList>
    </citation>
    <scope>NUCLEOTIDE SEQUENCE</scope>
    <source>
        <strain evidence="3">ChiBcec2-4451</strain>
    </source>
</reference>
<dbReference type="InterPro" id="IPR000253">
    <property type="entry name" value="FHA_dom"/>
</dbReference>
<dbReference type="CDD" id="cd00060">
    <property type="entry name" value="FHA"/>
    <property type="match status" value="1"/>
</dbReference>
<dbReference type="SMART" id="SM00240">
    <property type="entry name" value="FHA"/>
    <property type="match status" value="1"/>
</dbReference>
<dbReference type="PANTHER" id="PTHR23308">
    <property type="entry name" value="NUCLEAR INHIBITOR OF PROTEIN PHOSPHATASE-1"/>
    <property type="match status" value="1"/>
</dbReference>
<dbReference type="Proteomes" id="UP000886723">
    <property type="component" value="Unassembled WGS sequence"/>
</dbReference>
<dbReference type="SUPFAM" id="SSF49879">
    <property type="entry name" value="SMAD/FHA domain"/>
    <property type="match status" value="1"/>
</dbReference>
<accession>A0A9D1T6M5</accession>
<comment type="caution">
    <text evidence="3">The sequence shown here is derived from an EMBL/GenBank/DDBJ whole genome shotgun (WGS) entry which is preliminary data.</text>
</comment>
<dbReference type="Pfam" id="PF00498">
    <property type="entry name" value="FHA"/>
    <property type="match status" value="1"/>
</dbReference>
<dbReference type="InterPro" id="IPR050923">
    <property type="entry name" value="Cell_Proc_Reg/RNA_Proc"/>
</dbReference>
<name>A0A9D1T6M5_9FIRM</name>
<evidence type="ECO:0000313" key="4">
    <source>
        <dbReference type="Proteomes" id="UP000886723"/>
    </source>
</evidence>
<dbReference type="InterPro" id="IPR008984">
    <property type="entry name" value="SMAD_FHA_dom_sf"/>
</dbReference>
<feature type="chain" id="PRO_5039391678" evidence="1">
    <location>
        <begin position="22"/>
        <end position="175"/>
    </location>
</feature>
<dbReference type="PROSITE" id="PS50006">
    <property type="entry name" value="FHA_DOMAIN"/>
    <property type="match status" value="1"/>
</dbReference>
<reference evidence="3" key="1">
    <citation type="submission" date="2020-10" db="EMBL/GenBank/DDBJ databases">
        <authorList>
            <person name="Gilroy R."/>
        </authorList>
    </citation>
    <scope>NUCLEOTIDE SEQUENCE</scope>
    <source>
        <strain evidence="3">ChiBcec2-4451</strain>
    </source>
</reference>
<gene>
    <name evidence="3" type="ORF">IAA63_05660</name>
</gene>
<dbReference type="Gene3D" id="2.60.200.20">
    <property type="match status" value="1"/>
</dbReference>
<keyword evidence="1" id="KW-0732">Signal</keyword>
<evidence type="ECO:0000259" key="2">
    <source>
        <dbReference type="PROSITE" id="PS50006"/>
    </source>
</evidence>
<evidence type="ECO:0000313" key="3">
    <source>
        <dbReference type="EMBL" id="HIV12613.1"/>
    </source>
</evidence>